<reference evidence="1 2" key="1">
    <citation type="journal article" date="2020" name="Microorganisms">
        <title>Description of Komagataeibacter melaceti sp. nov. and Komagataeibacter melomenusus sp. nov. Isolated from Apple Cider Vinegar.</title>
        <authorList>
            <person name="Maric L."/>
            <person name="Cleenwerck I."/>
            <person name="Accetto T."/>
            <person name="Vandamme P."/>
            <person name="Trcek J."/>
        </authorList>
    </citation>
    <scope>NUCLEOTIDE SEQUENCE [LARGE SCALE GENOMIC DNA]</scope>
    <source>
        <strain evidence="1 2">AV436</strain>
    </source>
</reference>
<gene>
    <name evidence="1" type="ORF">HNW77_08300</name>
</gene>
<protein>
    <submittedName>
        <fullName evidence="1">Uncharacterized protein</fullName>
    </submittedName>
</protein>
<proteinExistence type="predicted"/>
<dbReference type="EMBL" id="JABJWC010000016">
    <property type="protein sequence ID" value="NPC66390.1"/>
    <property type="molecule type" value="Genomic_DNA"/>
</dbReference>
<evidence type="ECO:0000313" key="1">
    <source>
        <dbReference type="EMBL" id="NPC66390.1"/>
    </source>
</evidence>
<sequence>MNDAPALLLVLPGEMNKALEMYGASIISDSDAPEMHKAIETMLDMMPPKI</sequence>
<comment type="caution">
    <text evidence="1">The sequence shown here is derived from an EMBL/GenBank/DDBJ whole genome shotgun (WGS) entry which is preliminary data.</text>
</comment>
<accession>A0ABX2ADL8</accession>
<name>A0ABX2ADL8_9PROT</name>
<keyword evidence="2" id="KW-1185">Reference proteome</keyword>
<evidence type="ECO:0000313" key="2">
    <source>
        <dbReference type="Proteomes" id="UP000623090"/>
    </source>
</evidence>
<dbReference type="RefSeq" id="WP_172156804.1">
    <property type="nucleotide sequence ID" value="NZ_JABJWC010000016.1"/>
</dbReference>
<dbReference type="Proteomes" id="UP000623090">
    <property type="component" value="Unassembled WGS sequence"/>
</dbReference>
<organism evidence="1 2">
    <name type="scientific">Komagataeibacter melomenusus</name>
    <dbReference type="NCBI Taxonomy" id="2766578"/>
    <lineage>
        <taxon>Bacteria</taxon>
        <taxon>Pseudomonadati</taxon>
        <taxon>Pseudomonadota</taxon>
        <taxon>Alphaproteobacteria</taxon>
        <taxon>Acetobacterales</taxon>
        <taxon>Acetobacteraceae</taxon>
        <taxon>Komagataeibacter</taxon>
    </lineage>
</organism>